<proteinExistence type="predicted"/>
<gene>
    <name evidence="1" type="ORF">GCM10023185_15630</name>
</gene>
<organism evidence="1 2">
    <name type="scientific">Hymenobacter saemangeumensis</name>
    <dbReference type="NCBI Taxonomy" id="1084522"/>
    <lineage>
        <taxon>Bacteria</taxon>
        <taxon>Pseudomonadati</taxon>
        <taxon>Bacteroidota</taxon>
        <taxon>Cytophagia</taxon>
        <taxon>Cytophagales</taxon>
        <taxon>Hymenobacteraceae</taxon>
        <taxon>Hymenobacter</taxon>
    </lineage>
</organism>
<evidence type="ECO:0008006" key="3">
    <source>
        <dbReference type="Google" id="ProtNLM"/>
    </source>
</evidence>
<protein>
    <recommendedName>
        <fullName evidence="3">DUF2793 domain-containing protein</fullName>
    </recommendedName>
</protein>
<comment type="caution">
    <text evidence="1">The sequence shown here is derived from an EMBL/GenBank/DDBJ whole genome shotgun (WGS) entry which is preliminary data.</text>
</comment>
<name>A0ABP8I9Z4_9BACT</name>
<reference evidence="2" key="1">
    <citation type="journal article" date="2019" name="Int. J. Syst. Evol. Microbiol.">
        <title>The Global Catalogue of Microorganisms (GCM) 10K type strain sequencing project: providing services to taxonomists for standard genome sequencing and annotation.</title>
        <authorList>
            <consortium name="The Broad Institute Genomics Platform"/>
            <consortium name="The Broad Institute Genome Sequencing Center for Infectious Disease"/>
            <person name="Wu L."/>
            <person name="Ma J."/>
        </authorList>
    </citation>
    <scope>NUCLEOTIDE SEQUENCE [LARGE SCALE GENOMIC DNA]</scope>
    <source>
        <strain evidence="2">JCM 17923</strain>
    </source>
</reference>
<evidence type="ECO:0000313" key="1">
    <source>
        <dbReference type="EMBL" id="GAA4354190.1"/>
    </source>
</evidence>
<dbReference type="EMBL" id="BAABGZ010000016">
    <property type="protein sequence ID" value="GAA4354190.1"/>
    <property type="molecule type" value="Genomic_DNA"/>
</dbReference>
<keyword evidence="2" id="KW-1185">Reference proteome</keyword>
<dbReference type="Proteomes" id="UP001501153">
    <property type="component" value="Unassembled WGS sequence"/>
</dbReference>
<evidence type="ECO:0000313" key="2">
    <source>
        <dbReference type="Proteomes" id="UP001501153"/>
    </source>
</evidence>
<sequence>MGQLAEALIALLPEKIRSNGDGAGLTTAQDLREYEANVIAAIEQLEKLSRGSRLFAEELNGSAPIGPYDVQLDDVFLDTALGTVWVYVDGEWVSRGSLRPKDGSKILGGSVVPDVNLGATGDWYFRYNIAAYEKTVAGWQLRFPLGAAAALPAQAGQNGKALFTDGASAYWATVPAGYSDNQAKDAAASLFTAALVSSNLLGSYNGGTRVLTLNVKPASLTTAEIAATALAPGQFPASEQAKLTTAANWTNGVFTGIGAQALSGVEEGMFYTSSGYAFRAIGANAAVCWKLTSFGS</sequence>
<dbReference type="RefSeq" id="WP_345235463.1">
    <property type="nucleotide sequence ID" value="NZ_BAABGZ010000016.1"/>
</dbReference>
<accession>A0ABP8I9Z4</accession>